<dbReference type="EMBL" id="ABXJ01000003">
    <property type="protein sequence ID" value="EEA91760.1"/>
    <property type="molecule type" value="Genomic_DNA"/>
</dbReference>
<dbReference type="STRING" id="445975.COLSTE_00029"/>
<gene>
    <name evidence="1" type="ORF">COLSTE_00029</name>
</gene>
<dbReference type="RefSeq" id="WP_006719350.1">
    <property type="nucleotide sequence ID" value="NZ_CP085935.1"/>
</dbReference>
<proteinExistence type="predicted"/>
<name>B6G7J0_9ACTN</name>
<reference evidence="1 2" key="1">
    <citation type="submission" date="2008-10" db="EMBL/GenBank/DDBJ databases">
        <title>Draft genome sequence of Collinsella stercoris (DSM 13279).</title>
        <authorList>
            <person name="Sudarsanam P."/>
            <person name="Ley R."/>
            <person name="Guruge J."/>
            <person name="Turnbaugh P.J."/>
            <person name="Mahowald M."/>
            <person name="Liep D."/>
            <person name="Gordon J."/>
        </authorList>
    </citation>
    <scope>NUCLEOTIDE SEQUENCE [LARGE SCALE GENOMIC DNA]</scope>
    <source>
        <strain evidence="1 2">DSM 13279</strain>
    </source>
</reference>
<sequence>MLEIIETALDVGMLIAGVAAVVSTRVQMPAARRSTPRGPRDV</sequence>
<comment type="caution">
    <text evidence="1">The sequence shown here is derived from an EMBL/GenBank/DDBJ whole genome shotgun (WGS) entry which is preliminary data.</text>
</comment>
<dbReference type="Proteomes" id="UP000003560">
    <property type="component" value="Unassembled WGS sequence"/>
</dbReference>
<protein>
    <submittedName>
        <fullName evidence="1">Uncharacterized protein</fullName>
    </submittedName>
</protein>
<dbReference type="AlphaFoldDB" id="B6G7J0"/>
<evidence type="ECO:0000313" key="2">
    <source>
        <dbReference type="Proteomes" id="UP000003560"/>
    </source>
</evidence>
<dbReference type="GeneID" id="98002457"/>
<dbReference type="HOGENOM" id="CLU_3250017_0_0_11"/>
<keyword evidence="2" id="KW-1185">Reference proteome</keyword>
<reference evidence="1 2" key="2">
    <citation type="submission" date="2008-10" db="EMBL/GenBank/DDBJ databases">
        <authorList>
            <person name="Fulton L."/>
            <person name="Clifton S."/>
            <person name="Fulton B."/>
            <person name="Xu J."/>
            <person name="Minx P."/>
            <person name="Pepin K.H."/>
            <person name="Johnson M."/>
            <person name="Thiruvilangam P."/>
            <person name="Bhonagiri V."/>
            <person name="Nash W.E."/>
            <person name="Mardis E.R."/>
            <person name="Wilson R.K."/>
        </authorList>
    </citation>
    <scope>NUCLEOTIDE SEQUENCE [LARGE SCALE GENOMIC DNA]</scope>
    <source>
        <strain evidence="1 2">DSM 13279</strain>
    </source>
</reference>
<organism evidence="1 2">
    <name type="scientific">Collinsella stercoris DSM 13279</name>
    <dbReference type="NCBI Taxonomy" id="445975"/>
    <lineage>
        <taxon>Bacteria</taxon>
        <taxon>Bacillati</taxon>
        <taxon>Actinomycetota</taxon>
        <taxon>Coriobacteriia</taxon>
        <taxon>Coriobacteriales</taxon>
        <taxon>Coriobacteriaceae</taxon>
        <taxon>Collinsella</taxon>
    </lineage>
</organism>
<evidence type="ECO:0000313" key="1">
    <source>
        <dbReference type="EMBL" id="EEA91760.1"/>
    </source>
</evidence>
<accession>B6G7J0</accession>